<evidence type="ECO:0000256" key="1">
    <source>
        <dbReference type="ARBA" id="ARBA00006962"/>
    </source>
</evidence>
<dbReference type="Pfam" id="PF13528">
    <property type="entry name" value="Glyco_trans_1_3"/>
    <property type="match status" value="1"/>
</dbReference>
<evidence type="ECO:0000313" key="4">
    <source>
        <dbReference type="Proteomes" id="UP000029859"/>
    </source>
</evidence>
<protein>
    <submittedName>
        <fullName evidence="3">Glycosyltransferase</fullName>
    </submittedName>
</protein>
<dbReference type="EMBL" id="JRHO01000005">
    <property type="protein sequence ID" value="KGK99486.1"/>
    <property type="molecule type" value="Genomic_DNA"/>
</dbReference>
<dbReference type="RefSeq" id="WP_048193222.1">
    <property type="nucleotide sequence ID" value="NZ_CAAGSM010000007.1"/>
</dbReference>
<dbReference type="OrthoDB" id="46222at2157"/>
<dbReference type="InterPro" id="IPR007235">
    <property type="entry name" value="Glyco_trans_28_C"/>
</dbReference>
<comment type="similarity">
    <text evidence="1">Belongs to the glycosyltransferase 28 family.</text>
</comment>
<comment type="caution">
    <text evidence="3">The sequence shown here is derived from an EMBL/GenBank/DDBJ whole genome shotgun (WGS) entry which is preliminary data.</text>
</comment>
<keyword evidence="3" id="KW-0808">Transferase</keyword>
<dbReference type="PANTHER" id="PTHR21015:SF22">
    <property type="entry name" value="GLYCOSYLTRANSFERASE"/>
    <property type="match status" value="1"/>
</dbReference>
<gene>
    <name evidence="3" type="ORF">LI82_01660</name>
</gene>
<dbReference type="SUPFAM" id="SSF53756">
    <property type="entry name" value="UDP-Glycosyltransferase/glycogen phosphorylase"/>
    <property type="match status" value="1"/>
</dbReference>
<dbReference type="Proteomes" id="UP000029859">
    <property type="component" value="Unassembled WGS sequence"/>
</dbReference>
<accession>A0A099T5L5</accession>
<dbReference type="AlphaFoldDB" id="A0A099T5L5"/>
<evidence type="ECO:0000313" key="3">
    <source>
        <dbReference type="EMBL" id="KGK99486.1"/>
    </source>
</evidence>
<dbReference type="CDD" id="cd03785">
    <property type="entry name" value="GT28_MurG"/>
    <property type="match status" value="1"/>
</dbReference>
<dbReference type="GO" id="GO:0016758">
    <property type="term" value="F:hexosyltransferase activity"/>
    <property type="evidence" value="ECO:0007669"/>
    <property type="project" value="InterPro"/>
</dbReference>
<organism evidence="3 4">
    <name type="scientific">Methanococcoides methylutens</name>
    <dbReference type="NCBI Taxonomy" id="2226"/>
    <lineage>
        <taxon>Archaea</taxon>
        <taxon>Methanobacteriati</taxon>
        <taxon>Methanobacteriota</taxon>
        <taxon>Stenosarchaea group</taxon>
        <taxon>Methanomicrobia</taxon>
        <taxon>Methanosarcinales</taxon>
        <taxon>Methanosarcinaceae</taxon>
        <taxon>Methanococcoides</taxon>
    </lineage>
</organism>
<dbReference type="Gene3D" id="3.40.50.2000">
    <property type="entry name" value="Glycogen Phosphorylase B"/>
    <property type="match status" value="2"/>
</dbReference>
<proteinExistence type="inferred from homology"/>
<reference evidence="3 4" key="1">
    <citation type="submission" date="2014-09" db="EMBL/GenBank/DDBJ databases">
        <title>Draft genome sequence of an obligately methylotrophic methanogen, Methanococcoides methylutens, isolated from marine sediment.</title>
        <authorList>
            <person name="Guan Y."/>
            <person name="Ngugi D.K."/>
            <person name="Blom J."/>
            <person name="Ali S."/>
            <person name="Ferry J.G."/>
            <person name="Stingl U."/>
        </authorList>
    </citation>
    <scope>NUCLEOTIDE SEQUENCE [LARGE SCALE GENOMIC DNA]</scope>
    <source>
        <strain evidence="3 4">DSM 2657</strain>
    </source>
</reference>
<dbReference type="PANTHER" id="PTHR21015">
    <property type="entry name" value="UDP-N-ACETYLGLUCOSAMINE--N-ACETYLMURAMYL-(PENTAPEPTIDE) PYROPHOSPHORYL-UNDECAPRENOL N-ACETYLGLUCOSAMINE TRANSFERASE 1"/>
    <property type="match status" value="1"/>
</dbReference>
<name>A0A099T5L5_METMT</name>
<dbReference type="Pfam" id="PF04101">
    <property type="entry name" value="Glyco_tran_28_C"/>
    <property type="match status" value="1"/>
</dbReference>
<evidence type="ECO:0000259" key="2">
    <source>
        <dbReference type="Pfam" id="PF04101"/>
    </source>
</evidence>
<feature type="domain" description="Glycosyl transferase family 28 C-terminal" evidence="2">
    <location>
        <begin position="252"/>
        <end position="352"/>
    </location>
</feature>
<keyword evidence="4" id="KW-1185">Reference proteome</keyword>
<sequence length="376" mass="42444">MRIMLFVCGEGLGHTSRCIPLAQQMQSAGHDVRIGAYGYSRELIEKKGLKTIEIPPEIQLVGNAGSLDLKRSIIATIKSGQLLGIRKVSRQLKEFKPQVVVSDSYYTATLAAMFKRIPVHLIINQSNMEEFFYNKGMCMKVIGRIIKRFYNAIFRKVDGIIVPDYPMPHTICRLNLDLENEIEDAVFYSGPLVGKKYEEVTEADLARPHVLSTVGGFGYREPIFRKVIETARLDTAINYTLLSGPSVNPDDFNDLPENVTILRFIEDQFPYIKSSDLVIAPGGHSTMMEALSFGIPMLSFPDIEHNEQENNATALEEDGCGRKLDYSISQKQLLEYIHETTDQGKLLEKSRELHDLSRELDGPSAITRMLESKYMK</sequence>